<dbReference type="WBParaSite" id="TASK_0000930401-mRNA-1">
    <property type="protein sequence ID" value="TASK_0000930401-mRNA-1"/>
    <property type="gene ID" value="TASK_0000930401"/>
</dbReference>
<keyword evidence="12" id="KW-0539">Nucleus</keyword>
<feature type="compositionally biased region" description="Polar residues" evidence="13">
    <location>
        <begin position="680"/>
        <end position="690"/>
    </location>
</feature>
<evidence type="ECO:0000256" key="8">
    <source>
        <dbReference type="ARBA" id="ARBA00022691"/>
    </source>
</evidence>
<dbReference type="AlphaFoldDB" id="A0A0R3WEP7"/>
<evidence type="ECO:0000256" key="12">
    <source>
        <dbReference type="ARBA" id="ARBA00023242"/>
    </source>
</evidence>
<dbReference type="EC" id="2.1.1.362" evidence="3"/>
<reference evidence="15 16" key="2">
    <citation type="submission" date="2018-11" db="EMBL/GenBank/DDBJ databases">
        <authorList>
            <consortium name="Pathogen Informatics"/>
        </authorList>
    </citation>
    <scope>NUCLEOTIDE SEQUENCE [LARGE SCALE GENOMIC DNA]</scope>
</reference>
<keyword evidence="10" id="KW-0805">Transcription regulation</keyword>
<keyword evidence="8" id="KW-0949">S-adenosyl-L-methionine</keyword>
<organism evidence="17">
    <name type="scientific">Taenia asiatica</name>
    <name type="common">Asian tapeworm</name>
    <dbReference type="NCBI Taxonomy" id="60517"/>
    <lineage>
        <taxon>Eukaryota</taxon>
        <taxon>Metazoa</taxon>
        <taxon>Spiralia</taxon>
        <taxon>Lophotrochozoa</taxon>
        <taxon>Platyhelminthes</taxon>
        <taxon>Cestoda</taxon>
        <taxon>Eucestoda</taxon>
        <taxon>Cyclophyllidea</taxon>
        <taxon>Taeniidae</taxon>
        <taxon>Taenia</taxon>
    </lineage>
</organism>
<evidence type="ECO:0000256" key="5">
    <source>
        <dbReference type="ARBA" id="ARBA00022491"/>
    </source>
</evidence>
<keyword evidence="16" id="KW-1185">Reference proteome</keyword>
<evidence type="ECO:0000256" key="2">
    <source>
        <dbReference type="ARBA" id="ARBA00004286"/>
    </source>
</evidence>
<accession>A0A0R3WEP7</accession>
<evidence type="ECO:0000256" key="6">
    <source>
        <dbReference type="ARBA" id="ARBA00022603"/>
    </source>
</evidence>
<evidence type="ECO:0000259" key="14">
    <source>
        <dbReference type="PROSITE" id="PS50280"/>
    </source>
</evidence>
<sequence>MVSKKASREIPSISGSHHMTWRELVEADDYATSLTVDPFLGFKTHKMTGMRLRIAPRVMDRLRNIIIGFQKHKDYLLTFKQLISEDVSIKQHWKDDHRFRDHIFRYLLLFDDRSGIKIAPCSRYASEGHMGGAIFSTKNWPKGSKIGSLIGCIAELNHEDEVSFLRHKENDFSVMYSSRKNKSQLWLGPAAYVNHDCQPNCAFTINCDGDDRMSLTATTDIKSGDEIYIYYGKHFFDTNNAGCECFTCELLERGSFSTSRVDPITGVPVATPFSSTECLSSSTTSSTYSLSQPSLQGGKKSVRALQEDRLVTAIKERLRQAPIAHRTAFPNLRSRSSTAATVPSKSAPTCATIAEPTAAVTMSGLLVKGLSTGLARNLVNTAAYSLRHTSSRLTRVKAKIYSAMLSSLNQSSPQQQQQLEKDQLRLSHQTSQDDIVLRPRKSAPLATFTGVVSNTPPSAQTKMALKGKRKSCAETQPARVNVMKRRRCSQRVTSTAAVPVAMATKKVEPFLHGPPMPLRLSRTSLPPLAPSSPSSSSTSTVAATEANEALAVHMPSRNRSRLKTHRFGTVPTTTAISTNYTYFLRRSTRPKPPAEPMLIDLSLESTSTCSSLSTLPAVSTTPRLVIARKQSRQEEAEGGQDVWFVKDDCNDNEGDGDIIGHKPTPTPPILHTSGEGGRGWTTSASSVANTPSPPHLQAVSPTPPMLQRAEDRILFAFYAPTVARAAPALDSDETSETGSLVGTVKPLTVRIKRMGRRLYCVPPEPTKTSQRRSAG</sequence>
<evidence type="ECO:0000256" key="1">
    <source>
        <dbReference type="ARBA" id="ARBA00004123"/>
    </source>
</evidence>
<dbReference type="Proteomes" id="UP000282613">
    <property type="component" value="Unassembled WGS sequence"/>
</dbReference>
<keyword evidence="11" id="KW-0804">Transcription</keyword>
<dbReference type="Gene3D" id="2.170.270.10">
    <property type="entry name" value="SET domain"/>
    <property type="match status" value="1"/>
</dbReference>
<keyword evidence="9" id="KW-0156">Chromatin regulator</keyword>
<dbReference type="CDD" id="cd10524">
    <property type="entry name" value="SET_Suv4-20-like"/>
    <property type="match status" value="1"/>
</dbReference>
<evidence type="ECO:0000256" key="7">
    <source>
        <dbReference type="ARBA" id="ARBA00022679"/>
    </source>
</evidence>
<evidence type="ECO:0000313" key="17">
    <source>
        <dbReference type="WBParaSite" id="TASK_0000930401-mRNA-1"/>
    </source>
</evidence>
<evidence type="ECO:0000256" key="11">
    <source>
        <dbReference type="ARBA" id="ARBA00023163"/>
    </source>
</evidence>
<feature type="region of interest" description="Disordered" evidence="13">
    <location>
        <begin position="521"/>
        <end position="542"/>
    </location>
</feature>
<dbReference type="PROSITE" id="PS51570">
    <property type="entry name" value="SAM_MT43_SUVAR420_2"/>
    <property type="match status" value="1"/>
</dbReference>
<dbReference type="SUPFAM" id="SSF82199">
    <property type="entry name" value="SET domain"/>
    <property type="match status" value="1"/>
</dbReference>
<keyword evidence="4" id="KW-0158">Chromosome</keyword>
<gene>
    <name evidence="15" type="ORF">TASK_LOCUS9305</name>
</gene>
<feature type="region of interest" description="Disordered" evidence="13">
    <location>
        <begin position="409"/>
        <end position="432"/>
    </location>
</feature>
<dbReference type="PANTHER" id="PTHR12977">
    <property type="entry name" value="SUPPRESSOR OF VARIEGATION 4-20-RELATED"/>
    <property type="match status" value="1"/>
</dbReference>
<dbReference type="PROSITE" id="PS50280">
    <property type="entry name" value="SET"/>
    <property type="match status" value="1"/>
</dbReference>
<dbReference type="GO" id="GO:0140941">
    <property type="term" value="F:histone H4K20me methyltransferase activity"/>
    <property type="evidence" value="ECO:0007669"/>
    <property type="project" value="UniProtKB-EC"/>
</dbReference>
<evidence type="ECO:0000256" key="3">
    <source>
        <dbReference type="ARBA" id="ARBA00012188"/>
    </source>
</evidence>
<feature type="compositionally biased region" description="Low complexity" evidence="13">
    <location>
        <begin position="521"/>
        <end position="540"/>
    </location>
</feature>
<evidence type="ECO:0000313" key="15">
    <source>
        <dbReference type="EMBL" id="VDK42721.1"/>
    </source>
</evidence>
<evidence type="ECO:0000256" key="13">
    <source>
        <dbReference type="SAM" id="MobiDB-lite"/>
    </source>
</evidence>
<dbReference type="InterPro" id="IPR025790">
    <property type="entry name" value="Suv4-20_animal"/>
</dbReference>
<dbReference type="InterPro" id="IPR046341">
    <property type="entry name" value="SET_dom_sf"/>
</dbReference>
<dbReference type="PANTHER" id="PTHR12977:SF4">
    <property type="entry name" value="HISTONE-LYSINE N-METHYLTRANSFERASE KMT5B"/>
    <property type="match status" value="1"/>
</dbReference>
<dbReference type="STRING" id="60517.A0A0R3WEP7"/>
<comment type="subcellular location">
    <subcellularLocation>
        <location evidence="2">Chromosome</location>
    </subcellularLocation>
    <subcellularLocation>
        <location evidence="1">Nucleus</location>
    </subcellularLocation>
</comment>
<proteinExistence type="predicted"/>
<dbReference type="InterPro" id="IPR039977">
    <property type="entry name" value="Suv4-20/Set9"/>
</dbReference>
<keyword evidence="6" id="KW-0489">Methyltransferase</keyword>
<evidence type="ECO:0000256" key="10">
    <source>
        <dbReference type="ARBA" id="ARBA00023015"/>
    </source>
</evidence>
<name>A0A0R3WEP7_TAEAS</name>
<evidence type="ECO:0000256" key="4">
    <source>
        <dbReference type="ARBA" id="ARBA00022454"/>
    </source>
</evidence>
<dbReference type="InterPro" id="IPR041938">
    <property type="entry name" value="Hist-Lys_N-MTase_N"/>
</dbReference>
<keyword evidence="7" id="KW-0808">Transferase</keyword>
<reference evidence="17" key="1">
    <citation type="submission" date="2017-02" db="UniProtKB">
        <authorList>
            <consortium name="WormBaseParasite"/>
        </authorList>
    </citation>
    <scope>IDENTIFICATION</scope>
</reference>
<protein>
    <recommendedName>
        <fullName evidence="3">[histone H4]-N-methyl-L-lysine(20) N-methyltransferase</fullName>
        <ecNumber evidence="3">2.1.1.362</ecNumber>
    </recommendedName>
</protein>
<dbReference type="OrthoDB" id="6627536at2759"/>
<keyword evidence="5" id="KW-0678">Repressor</keyword>
<evidence type="ECO:0000256" key="9">
    <source>
        <dbReference type="ARBA" id="ARBA00022853"/>
    </source>
</evidence>
<dbReference type="Pfam" id="PF00856">
    <property type="entry name" value="SET"/>
    <property type="match status" value="1"/>
</dbReference>
<dbReference type="SMART" id="SM00317">
    <property type="entry name" value="SET"/>
    <property type="match status" value="1"/>
</dbReference>
<dbReference type="GO" id="GO:0032259">
    <property type="term" value="P:methylation"/>
    <property type="evidence" value="ECO:0007669"/>
    <property type="project" value="UniProtKB-KW"/>
</dbReference>
<dbReference type="EMBL" id="UYRS01019085">
    <property type="protein sequence ID" value="VDK42721.1"/>
    <property type="molecule type" value="Genomic_DNA"/>
</dbReference>
<dbReference type="GO" id="GO:0005694">
    <property type="term" value="C:chromosome"/>
    <property type="evidence" value="ECO:0007669"/>
    <property type="project" value="UniProtKB-SubCell"/>
</dbReference>
<feature type="compositionally biased region" description="Low complexity" evidence="13">
    <location>
        <begin position="409"/>
        <end position="418"/>
    </location>
</feature>
<feature type="region of interest" description="Disordered" evidence="13">
    <location>
        <begin position="675"/>
        <end position="702"/>
    </location>
</feature>
<feature type="domain" description="SET" evidence="14">
    <location>
        <begin position="114"/>
        <end position="232"/>
    </location>
</feature>
<evidence type="ECO:0000313" key="16">
    <source>
        <dbReference type="Proteomes" id="UP000282613"/>
    </source>
</evidence>
<dbReference type="Gene3D" id="1.10.10.1700">
    <property type="entry name" value="Histone-lysine N-methyltransferase"/>
    <property type="match status" value="1"/>
</dbReference>
<dbReference type="GO" id="GO:0005634">
    <property type="term" value="C:nucleus"/>
    <property type="evidence" value="ECO:0007669"/>
    <property type="project" value="UniProtKB-SubCell"/>
</dbReference>
<dbReference type="InterPro" id="IPR001214">
    <property type="entry name" value="SET_dom"/>
</dbReference>